<feature type="compositionally biased region" description="Basic and acidic residues" evidence="1">
    <location>
        <begin position="44"/>
        <end position="57"/>
    </location>
</feature>
<name>A0A5B8UB18_9ACTN</name>
<dbReference type="InterPro" id="IPR025637">
    <property type="entry name" value="DUF4333"/>
</dbReference>
<feature type="domain" description="DUF4333" evidence="2">
    <location>
        <begin position="94"/>
        <end position="156"/>
    </location>
</feature>
<dbReference type="AlphaFoldDB" id="A0A5B8UB18"/>
<feature type="region of interest" description="Disordered" evidence="1">
    <location>
        <begin position="1"/>
        <end position="78"/>
    </location>
</feature>
<reference evidence="3 4" key="1">
    <citation type="journal article" date="2018" name="J. Microbiol.">
        <title>Baekduia soli gen. nov., sp. nov., a novel bacterium isolated from the soil of Baekdu Mountain and proposal of a novel family name, Baekduiaceae fam. nov.</title>
        <authorList>
            <person name="An D.S."/>
            <person name="Siddiqi M.Z."/>
            <person name="Kim K.H."/>
            <person name="Yu H.S."/>
            <person name="Im W.T."/>
        </authorList>
    </citation>
    <scope>NUCLEOTIDE SEQUENCE [LARGE SCALE GENOMIC DNA]</scope>
    <source>
        <strain evidence="3 4">BR7-21</strain>
    </source>
</reference>
<dbReference type="EMBL" id="CP042430">
    <property type="protein sequence ID" value="QEC50194.1"/>
    <property type="molecule type" value="Genomic_DNA"/>
</dbReference>
<organism evidence="3 4">
    <name type="scientific">Baekduia soli</name>
    <dbReference type="NCBI Taxonomy" id="496014"/>
    <lineage>
        <taxon>Bacteria</taxon>
        <taxon>Bacillati</taxon>
        <taxon>Actinomycetota</taxon>
        <taxon>Thermoleophilia</taxon>
        <taxon>Solirubrobacterales</taxon>
        <taxon>Baekduiaceae</taxon>
        <taxon>Baekduia</taxon>
    </lineage>
</organism>
<protein>
    <submittedName>
        <fullName evidence="3">DUF4333 domain-containing protein</fullName>
    </submittedName>
</protein>
<dbReference type="OrthoDB" id="5245032at2"/>
<feature type="compositionally biased region" description="Basic and acidic residues" evidence="1">
    <location>
        <begin position="18"/>
        <end position="37"/>
    </location>
</feature>
<gene>
    <name evidence="3" type="ORF">FSW04_23175</name>
</gene>
<dbReference type="KEGG" id="bsol:FSW04_23175"/>
<proteinExistence type="predicted"/>
<feature type="compositionally biased region" description="Low complexity" evidence="1">
    <location>
        <begin position="58"/>
        <end position="68"/>
    </location>
</feature>
<sequence>MRLRPAQGLRRQRRGRAGLRDHPPGRRDRHGVRDGRPRPAGRGRQLEGRAPARDARQPGRAAAAAPPARRGRRRRGVSRGAAPAALLALSAVALTACGNTVDRQDLETKIADFVQRQTGTTIDVHCPDGVKADKGARVRCTTVLSGAPTDIDIEFVGGGHFRITSTRLQGS</sequence>
<accession>A0A5B8UB18</accession>
<evidence type="ECO:0000256" key="1">
    <source>
        <dbReference type="SAM" id="MobiDB-lite"/>
    </source>
</evidence>
<evidence type="ECO:0000259" key="2">
    <source>
        <dbReference type="Pfam" id="PF14230"/>
    </source>
</evidence>
<evidence type="ECO:0000313" key="3">
    <source>
        <dbReference type="EMBL" id="QEC50194.1"/>
    </source>
</evidence>
<keyword evidence="4" id="KW-1185">Reference proteome</keyword>
<dbReference type="Proteomes" id="UP000321805">
    <property type="component" value="Chromosome"/>
</dbReference>
<dbReference type="Pfam" id="PF14230">
    <property type="entry name" value="DUF4333"/>
    <property type="match status" value="1"/>
</dbReference>
<evidence type="ECO:0000313" key="4">
    <source>
        <dbReference type="Proteomes" id="UP000321805"/>
    </source>
</evidence>